<dbReference type="InterPro" id="IPR001640">
    <property type="entry name" value="Lgt"/>
</dbReference>
<feature type="transmembrane region" description="Helical" evidence="7">
    <location>
        <begin position="98"/>
        <end position="115"/>
    </location>
</feature>
<feature type="transmembrane region" description="Helical" evidence="7">
    <location>
        <begin position="122"/>
        <end position="143"/>
    </location>
</feature>
<keyword evidence="6 7" id="KW-0472">Membrane</keyword>
<evidence type="ECO:0000256" key="1">
    <source>
        <dbReference type="ARBA" id="ARBA00007150"/>
    </source>
</evidence>
<comment type="caution">
    <text evidence="8">The sequence shown here is derived from an EMBL/GenBank/DDBJ whole genome shotgun (WGS) entry which is preliminary data.</text>
</comment>
<dbReference type="RefSeq" id="WP_114089731.1">
    <property type="nucleotide sequence ID" value="NZ_JPWH01000019.1"/>
</dbReference>
<feature type="transmembrane region" description="Helical" evidence="7">
    <location>
        <begin position="205"/>
        <end position="221"/>
    </location>
</feature>
<dbReference type="PANTHER" id="PTHR30589">
    <property type="entry name" value="PROLIPOPROTEIN DIACYLGLYCERYL TRANSFERASE"/>
    <property type="match status" value="1"/>
</dbReference>
<comment type="catalytic activity">
    <reaction evidence="7">
        <text>L-cysteinyl-[prolipoprotein] + a 1,2-diacyl-sn-glycero-3-phospho-(1'-sn-glycerol) = an S-1,2-diacyl-sn-glyceryl-L-cysteinyl-[prolipoprotein] + sn-glycerol 1-phosphate + H(+)</text>
        <dbReference type="Rhea" id="RHEA:56712"/>
        <dbReference type="Rhea" id="RHEA-COMP:14679"/>
        <dbReference type="Rhea" id="RHEA-COMP:14680"/>
        <dbReference type="ChEBI" id="CHEBI:15378"/>
        <dbReference type="ChEBI" id="CHEBI:29950"/>
        <dbReference type="ChEBI" id="CHEBI:57685"/>
        <dbReference type="ChEBI" id="CHEBI:64716"/>
        <dbReference type="ChEBI" id="CHEBI:140658"/>
        <dbReference type="EC" id="2.5.1.145"/>
    </reaction>
</comment>
<dbReference type="PANTHER" id="PTHR30589:SF0">
    <property type="entry name" value="PHOSPHATIDYLGLYCEROL--PROLIPOPROTEIN DIACYLGLYCERYL TRANSFERASE"/>
    <property type="match status" value="1"/>
</dbReference>
<keyword evidence="2 7" id="KW-1003">Cell membrane</keyword>
<feature type="transmembrane region" description="Helical" evidence="7">
    <location>
        <begin position="58"/>
        <end position="78"/>
    </location>
</feature>
<evidence type="ECO:0000256" key="2">
    <source>
        <dbReference type="ARBA" id="ARBA00022475"/>
    </source>
</evidence>
<accession>A0A367WTD9</accession>
<dbReference type="UniPathway" id="UPA00664"/>
<evidence type="ECO:0000256" key="5">
    <source>
        <dbReference type="ARBA" id="ARBA00022989"/>
    </source>
</evidence>
<feature type="transmembrane region" description="Helical" evidence="7">
    <location>
        <begin position="176"/>
        <end position="193"/>
    </location>
</feature>
<dbReference type="GO" id="GO:0005886">
    <property type="term" value="C:plasma membrane"/>
    <property type="evidence" value="ECO:0007669"/>
    <property type="project" value="UniProtKB-SubCell"/>
</dbReference>
<evidence type="ECO:0000256" key="4">
    <source>
        <dbReference type="ARBA" id="ARBA00022692"/>
    </source>
</evidence>
<comment type="similarity">
    <text evidence="1 7">Belongs to the Lgt family.</text>
</comment>
<dbReference type="HAMAP" id="MF_01147">
    <property type="entry name" value="Lgt"/>
    <property type="match status" value="1"/>
</dbReference>
<dbReference type="Proteomes" id="UP000252517">
    <property type="component" value="Unassembled WGS sequence"/>
</dbReference>
<dbReference type="EMBL" id="JPWH01000019">
    <property type="protein sequence ID" value="RCK44735.1"/>
    <property type="molecule type" value="Genomic_DNA"/>
</dbReference>
<keyword evidence="3 7" id="KW-0808">Transferase</keyword>
<feature type="transmembrane region" description="Helical" evidence="7">
    <location>
        <begin position="233"/>
        <end position="260"/>
    </location>
</feature>
<reference evidence="8 9" key="1">
    <citation type="submission" date="2014-07" db="EMBL/GenBank/DDBJ databases">
        <title>Draft genome sequence of Thalassospira profundimaris S25-3-2.</title>
        <authorList>
            <person name="Lai Q."/>
            <person name="Shao Z."/>
        </authorList>
    </citation>
    <scope>NUCLEOTIDE SEQUENCE [LARGE SCALE GENOMIC DNA]</scope>
    <source>
        <strain evidence="8 9">S25-3-2</strain>
    </source>
</reference>
<evidence type="ECO:0000256" key="3">
    <source>
        <dbReference type="ARBA" id="ARBA00022679"/>
    </source>
</evidence>
<keyword evidence="4 7" id="KW-0812">Transmembrane</keyword>
<keyword evidence="5 7" id="KW-1133">Transmembrane helix</keyword>
<dbReference type="OrthoDB" id="871140at2"/>
<feature type="transmembrane region" description="Helical" evidence="7">
    <location>
        <begin position="12"/>
        <end position="38"/>
    </location>
</feature>
<evidence type="ECO:0000313" key="9">
    <source>
        <dbReference type="Proteomes" id="UP000252517"/>
    </source>
</evidence>
<comment type="function">
    <text evidence="7">Catalyzes the transfer of the diacylglyceryl group from phosphatidylglycerol to the sulfhydryl group of the N-terminal cysteine of a prolipoprotein, the first step in the formation of mature lipoproteins.</text>
</comment>
<evidence type="ECO:0000313" key="8">
    <source>
        <dbReference type="EMBL" id="RCK44735.1"/>
    </source>
</evidence>
<evidence type="ECO:0000256" key="6">
    <source>
        <dbReference type="ARBA" id="ARBA00023136"/>
    </source>
</evidence>
<protein>
    <recommendedName>
        <fullName evidence="7">Phosphatidylglycerol--prolipoprotein diacylglyceryl transferase</fullName>
        <ecNumber evidence="7">2.5.1.145</ecNumber>
    </recommendedName>
</protein>
<proteinExistence type="inferred from homology"/>
<feature type="binding site" evidence="7">
    <location>
        <position position="141"/>
    </location>
    <ligand>
        <name>a 1,2-diacyl-sn-glycero-3-phospho-(1'-sn-glycerol)</name>
        <dbReference type="ChEBI" id="CHEBI:64716"/>
    </ligand>
</feature>
<dbReference type="PROSITE" id="PS01311">
    <property type="entry name" value="LGT"/>
    <property type="match status" value="1"/>
</dbReference>
<dbReference type="GO" id="GO:0042158">
    <property type="term" value="P:lipoprotein biosynthetic process"/>
    <property type="evidence" value="ECO:0007669"/>
    <property type="project" value="UniProtKB-UniRule"/>
</dbReference>
<comment type="subcellular location">
    <subcellularLocation>
        <location evidence="7">Cell membrane</location>
        <topology evidence="7">Multi-pass membrane protein</topology>
    </subcellularLocation>
</comment>
<dbReference type="NCBIfam" id="TIGR00544">
    <property type="entry name" value="lgt"/>
    <property type="match status" value="1"/>
</dbReference>
<gene>
    <name evidence="7" type="primary">lgt</name>
    <name evidence="8" type="ORF">TH25_18890</name>
</gene>
<evidence type="ECO:0000256" key="7">
    <source>
        <dbReference type="HAMAP-Rule" id="MF_01147"/>
    </source>
</evidence>
<dbReference type="GO" id="GO:0008961">
    <property type="term" value="F:phosphatidylglycerol-prolipoprotein diacylglyceryl transferase activity"/>
    <property type="evidence" value="ECO:0007669"/>
    <property type="project" value="UniProtKB-UniRule"/>
</dbReference>
<organism evidence="8 9">
    <name type="scientific">Thalassospira profundimaris</name>
    <dbReference type="NCBI Taxonomy" id="502049"/>
    <lineage>
        <taxon>Bacteria</taxon>
        <taxon>Pseudomonadati</taxon>
        <taxon>Pseudomonadota</taxon>
        <taxon>Alphaproteobacteria</taxon>
        <taxon>Rhodospirillales</taxon>
        <taxon>Thalassospiraceae</taxon>
        <taxon>Thalassospira</taxon>
    </lineage>
</organism>
<sequence>MLSLAFPAIDPIAIAIGPLAIRWYALAYIAGLIIGWRYVLAYINKPPYVMTRNQVDDLLFWATIGVIVGGRTGYVLFYNLDFYLANPSHILKVWEGGMSFHGGMLGVIIAVFCFARHRGISFLGVVDAVAAAAPIGLFFGRIANFINGELFGRVTDVPWGMVFPRGGPEPRHPSQLYEAGLEGIALFCILFAISRSEKMRSHTGVVGGVFLAGYGISRIIVEFFRQPDQQLGYLVFGATMGQLLSVPMVLVGAGVAIYGLKRPALVGQKPADENTSKTAKS</sequence>
<dbReference type="AlphaFoldDB" id="A0A367WTD9"/>
<dbReference type="Pfam" id="PF01790">
    <property type="entry name" value="LGT"/>
    <property type="match status" value="1"/>
</dbReference>
<dbReference type="EC" id="2.5.1.145" evidence="7"/>
<name>A0A367WTD9_9PROT</name>
<comment type="pathway">
    <text evidence="7">Protein modification; lipoprotein biosynthesis (diacylglyceryl transfer).</text>
</comment>